<name>A0A1Y2PHP1_9FLAO</name>
<dbReference type="SUPFAM" id="SSF52540">
    <property type="entry name" value="P-loop containing nucleoside triphosphate hydrolases"/>
    <property type="match status" value="1"/>
</dbReference>
<dbReference type="Pfam" id="PF13401">
    <property type="entry name" value="AAA_22"/>
    <property type="match status" value="1"/>
</dbReference>
<evidence type="ECO:0000313" key="2">
    <source>
        <dbReference type="EMBL" id="OSY89307.1"/>
    </source>
</evidence>
<dbReference type="GO" id="GO:0016887">
    <property type="term" value="F:ATP hydrolysis activity"/>
    <property type="evidence" value="ECO:0007669"/>
    <property type="project" value="InterPro"/>
</dbReference>
<protein>
    <recommendedName>
        <fullName evidence="1">ORC1/DEAH AAA+ ATPase domain-containing protein</fullName>
    </recommendedName>
</protein>
<comment type="caution">
    <text evidence="2">The sequence shown here is derived from an EMBL/GenBank/DDBJ whole genome shotgun (WGS) entry which is preliminary data.</text>
</comment>
<keyword evidence="3" id="KW-1185">Reference proteome</keyword>
<feature type="domain" description="ORC1/DEAH AAA+ ATPase" evidence="1">
    <location>
        <begin position="33"/>
        <end position="142"/>
    </location>
</feature>
<dbReference type="RefSeq" id="WP_086029114.1">
    <property type="nucleotide sequence ID" value="NZ_LAPZ01000001.1"/>
</dbReference>
<dbReference type="InterPro" id="IPR027417">
    <property type="entry name" value="P-loop_NTPase"/>
</dbReference>
<dbReference type="InParanoid" id="A0A1Y2PHP1"/>
<accession>A0A1Y2PHP1</accession>
<gene>
    <name evidence="2" type="ORF">WH52_01305</name>
</gene>
<evidence type="ECO:0000313" key="3">
    <source>
        <dbReference type="Proteomes" id="UP000194221"/>
    </source>
</evidence>
<organism evidence="2 3">
    <name type="scientific">Tenacibaculum holothuriorum</name>
    <dbReference type="NCBI Taxonomy" id="1635173"/>
    <lineage>
        <taxon>Bacteria</taxon>
        <taxon>Pseudomonadati</taxon>
        <taxon>Bacteroidota</taxon>
        <taxon>Flavobacteriia</taxon>
        <taxon>Flavobacteriales</taxon>
        <taxon>Flavobacteriaceae</taxon>
        <taxon>Tenacibaculum</taxon>
    </lineage>
</organism>
<proteinExistence type="predicted"/>
<evidence type="ECO:0000259" key="1">
    <source>
        <dbReference type="Pfam" id="PF13401"/>
    </source>
</evidence>
<reference evidence="2 3" key="1">
    <citation type="submission" date="2015-03" db="EMBL/GenBank/DDBJ databases">
        <title>Genome sequence of Tenacibaculum sp. S2-2, isolated from intestinal microbiota of sea cucumber, Apostichopus japonicas.</title>
        <authorList>
            <person name="Shao Z."/>
            <person name="Wang L."/>
            <person name="Li X."/>
        </authorList>
    </citation>
    <scope>NUCLEOTIDE SEQUENCE [LARGE SCALE GENOMIC DNA]</scope>
    <source>
        <strain evidence="2 3">S2-2</strain>
    </source>
</reference>
<dbReference type="EMBL" id="LAPZ01000001">
    <property type="protein sequence ID" value="OSY89307.1"/>
    <property type="molecule type" value="Genomic_DNA"/>
</dbReference>
<sequence>MNKGEKKLFNTYNFEEIQKVCKYAHTNSLLIGINGYTGAGKTTALKYYTKKENYVLYILRTVSMNTRSFYTDILLELNPNANIYVKTNIIIKQIIFLINNSENKLLLIIDDSGKFSPTDLEFLHELRESTQENLGVILAGVDYYFIKMRDWNDKNIKGVAELMRRIFGVITLERPTKQEVKEISNAFNVFDENIINKWYEMIDNFGTLFFLIKRYLDQDRGDDIPSFDDQIL</sequence>
<dbReference type="OrthoDB" id="1426482at2"/>
<dbReference type="InterPro" id="IPR049945">
    <property type="entry name" value="AAA_22"/>
</dbReference>
<dbReference type="AlphaFoldDB" id="A0A1Y2PHP1"/>
<dbReference type="Gene3D" id="3.40.50.300">
    <property type="entry name" value="P-loop containing nucleotide triphosphate hydrolases"/>
    <property type="match status" value="1"/>
</dbReference>
<dbReference type="Proteomes" id="UP000194221">
    <property type="component" value="Unassembled WGS sequence"/>
</dbReference>